<evidence type="ECO:0000313" key="1">
    <source>
        <dbReference type="EMBL" id="RGC06731.1"/>
    </source>
</evidence>
<accession>A0A3E2V880</accession>
<sequence>MGVRVPSLAPNHENPNLFSIGEGLGFFVFFGNENNGSSLTAVCPKPYQKKDRITKVTTVRVP</sequence>
<evidence type="ECO:0000313" key="2">
    <source>
        <dbReference type="Proteomes" id="UP000261079"/>
    </source>
</evidence>
<dbReference type="AlphaFoldDB" id="A0A3E2V880"/>
<reference evidence="1 2" key="1">
    <citation type="submission" date="2018-08" db="EMBL/GenBank/DDBJ databases">
        <title>A genome reference for cultivated species of the human gut microbiota.</title>
        <authorList>
            <person name="Zou Y."/>
            <person name="Xue W."/>
            <person name="Luo G."/>
        </authorList>
    </citation>
    <scope>NUCLEOTIDE SEQUENCE [LARGE SCALE GENOMIC DNA]</scope>
    <source>
        <strain evidence="1 2">AM42-11AC</strain>
    </source>
</reference>
<dbReference type="Proteomes" id="UP000261079">
    <property type="component" value="Unassembled WGS sequence"/>
</dbReference>
<name>A0A3E2V880_9FIRM</name>
<gene>
    <name evidence="1" type="ORF">DW905_05580</name>
</gene>
<organism evidence="1 2">
    <name type="scientific">Faecalibacterium prausnitzii</name>
    <dbReference type="NCBI Taxonomy" id="853"/>
    <lineage>
        <taxon>Bacteria</taxon>
        <taxon>Bacillati</taxon>
        <taxon>Bacillota</taxon>
        <taxon>Clostridia</taxon>
        <taxon>Eubacteriales</taxon>
        <taxon>Oscillospiraceae</taxon>
        <taxon>Faecalibacterium</taxon>
    </lineage>
</organism>
<dbReference type="EMBL" id="QVEZ01000002">
    <property type="protein sequence ID" value="RGC06731.1"/>
    <property type="molecule type" value="Genomic_DNA"/>
</dbReference>
<proteinExistence type="predicted"/>
<protein>
    <submittedName>
        <fullName evidence="1">Uncharacterized protein</fullName>
    </submittedName>
</protein>
<comment type="caution">
    <text evidence="1">The sequence shown here is derived from an EMBL/GenBank/DDBJ whole genome shotgun (WGS) entry which is preliminary data.</text>
</comment>